<protein>
    <submittedName>
        <fullName evidence="2">Uncharacterized protein</fullName>
    </submittedName>
</protein>
<dbReference type="EMBL" id="VXIV02003158">
    <property type="protein sequence ID" value="KAF6020620.1"/>
    <property type="molecule type" value="Genomic_DNA"/>
</dbReference>
<reference evidence="2" key="1">
    <citation type="submission" date="2020-06" db="EMBL/GenBank/DDBJ databases">
        <title>Draft genome of Bugula neritina, a colonial animal packing powerful symbionts and potential medicines.</title>
        <authorList>
            <person name="Rayko M."/>
        </authorList>
    </citation>
    <scope>NUCLEOTIDE SEQUENCE [LARGE SCALE GENOMIC DNA]</scope>
    <source>
        <strain evidence="2">Kwan_BN1</strain>
    </source>
</reference>
<evidence type="ECO:0000256" key="1">
    <source>
        <dbReference type="SAM" id="MobiDB-lite"/>
    </source>
</evidence>
<comment type="caution">
    <text evidence="2">The sequence shown here is derived from an EMBL/GenBank/DDBJ whole genome shotgun (WGS) entry which is preliminary data.</text>
</comment>
<accession>A0A7J7J340</accession>
<feature type="region of interest" description="Disordered" evidence="1">
    <location>
        <begin position="153"/>
        <end position="174"/>
    </location>
</feature>
<sequence>MLLCRFLREPNTESGKYYVRLLKRKRAKLAEIEKLKLEAQERAERERLAQEKLKRERDEEADGESDDGSNTGSSKRLSKKRHADASFVTRPIDQAAELKAFQEKIRQQTAQIAATAKKKSRFSDAPAAAAAPPAVVGMTQLSTEAMLAKQVTGGELSAEQKKAAGVSATDERNV</sequence>
<name>A0A7J7J340_BUGNE</name>
<feature type="region of interest" description="Disordered" evidence="1">
    <location>
        <begin position="40"/>
        <end position="88"/>
    </location>
</feature>
<feature type="compositionally biased region" description="Basic and acidic residues" evidence="1">
    <location>
        <begin position="40"/>
        <end position="58"/>
    </location>
</feature>
<evidence type="ECO:0000313" key="2">
    <source>
        <dbReference type="EMBL" id="KAF6020620.1"/>
    </source>
</evidence>
<proteinExistence type="predicted"/>
<organism evidence="2 3">
    <name type="scientific">Bugula neritina</name>
    <name type="common">Brown bryozoan</name>
    <name type="synonym">Sertularia neritina</name>
    <dbReference type="NCBI Taxonomy" id="10212"/>
    <lineage>
        <taxon>Eukaryota</taxon>
        <taxon>Metazoa</taxon>
        <taxon>Spiralia</taxon>
        <taxon>Lophotrochozoa</taxon>
        <taxon>Bryozoa</taxon>
        <taxon>Gymnolaemata</taxon>
        <taxon>Cheilostomatida</taxon>
        <taxon>Flustrina</taxon>
        <taxon>Buguloidea</taxon>
        <taxon>Bugulidae</taxon>
        <taxon>Bugula</taxon>
    </lineage>
</organism>
<evidence type="ECO:0000313" key="3">
    <source>
        <dbReference type="Proteomes" id="UP000593567"/>
    </source>
</evidence>
<keyword evidence="3" id="KW-1185">Reference proteome</keyword>
<gene>
    <name evidence="2" type="ORF">EB796_021090</name>
</gene>
<dbReference type="Proteomes" id="UP000593567">
    <property type="component" value="Unassembled WGS sequence"/>
</dbReference>
<dbReference type="AlphaFoldDB" id="A0A7J7J340"/>